<name>A0A8C7L9J3_ONCKI</name>
<dbReference type="Proteomes" id="UP000694557">
    <property type="component" value="Unassembled WGS sequence"/>
</dbReference>
<evidence type="ECO:0000256" key="1">
    <source>
        <dbReference type="SAM" id="MobiDB-lite"/>
    </source>
</evidence>
<accession>A0A8C7L9J3</accession>
<reference evidence="2" key="2">
    <citation type="submission" date="2025-09" db="UniProtKB">
        <authorList>
            <consortium name="Ensembl"/>
        </authorList>
    </citation>
    <scope>IDENTIFICATION</scope>
</reference>
<protein>
    <submittedName>
        <fullName evidence="2">Uncharacterized protein</fullName>
    </submittedName>
</protein>
<dbReference type="Ensembl" id="ENSOKIT00005124088.1">
    <property type="protein sequence ID" value="ENSOKIP00005116022.1"/>
    <property type="gene ID" value="ENSOKIG00005050261.1"/>
</dbReference>
<reference evidence="2" key="1">
    <citation type="submission" date="2025-08" db="UniProtKB">
        <authorList>
            <consortium name="Ensembl"/>
        </authorList>
    </citation>
    <scope>IDENTIFICATION</scope>
</reference>
<sequence length="290" mass="34504">MTLKLELNWSFLGVRDISKTQILGHIHNNNNKPPGMCHWQWEIEGVLTYCPFKTSFKPPEHPTRELGRKLKSALKEQLRMIHEKIEAQKIAEMALAEVRSILAKEEEERQLVNALELKRQEVAQKAQEMLEAQLREEREQEEKRQLEKEKLEKERTEKEKAELERMEKERLEKDRERLERERVAKEKAEKERLEKERVAKEKAEKERLERERVAKEKAEKERLERERVAKEKAEKERLEKERVAKEKAEKERIEKERVAKEKMGTCTLINAPIDTPAEAFIKIVGAFISV</sequence>
<dbReference type="GeneTree" id="ENSGT01120000272964"/>
<feature type="region of interest" description="Disordered" evidence="1">
    <location>
        <begin position="133"/>
        <end position="252"/>
    </location>
</feature>
<dbReference type="AlphaFoldDB" id="A0A8C7L9J3"/>
<evidence type="ECO:0000313" key="2">
    <source>
        <dbReference type="Ensembl" id="ENSOKIP00005116022.1"/>
    </source>
</evidence>
<proteinExistence type="predicted"/>
<evidence type="ECO:0000313" key="3">
    <source>
        <dbReference type="Proteomes" id="UP000694557"/>
    </source>
</evidence>
<keyword evidence="3" id="KW-1185">Reference proteome</keyword>
<organism evidence="2 3">
    <name type="scientific">Oncorhynchus kisutch</name>
    <name type="common">Coho salmon</name>
    <name type="synonym">Salmo kisutch</name>
    <dbReference type="NCBI Taxonomy" id="8019"/>
    <lineage>
        <taxon>Eukaryota</taxon>
        <taxon>Metazoa</taxon>
        <taxon>Chordata</taxon>
        <taxon>Craniata</taxon>
        <taxon>Vertebrata</taxon>
        <taxon>Euteleostomi</taxon>
        <taxon>Actinopterygii</taxon>
        <taxon>Neopterygii</taxon>
        <taxon>Teleostei</taxon>
        <taxon>Protacanthopterygii</taxon>
        <taxon>Salmoniformes</taxon>
        <taxon>Salmonidae</taxon>
        <taxon>Salmoninae</taxon>
        <taxon>Oncorhynchus</taxon>
    </lineage>
</organism>